<evidence type="ECO:0000313" key="3">
    <source>
        <dbReference type="EMBL" id="ACR12475.1"/>
    </source>
</evidence>
<name>C5BSI5_TERTT</name>
<gene>
    <name evidence="3" type="ordered locus">TERTU_1376</name>
</gene>
<feature type="transmembrane region" description="Helical" evidence="2">
    <location>
        <begin position="6"/>
        <end position="26"/>
    </location>
</feature>
<dbReference type="eggNOG" id="ENOG5031N58">
    <property type="taxonomic scope" value="Bacteria"/>
</dbReference>
<keyword evidence="4" id="KW-1185">Reference proteome</keyword>
<dbReference type="InterPro" id="IPR021244">
    <property type="entry name" value="DUF2802"/>
</dbReference>
<protein>
    <recommendedName>
        <fullName evidence="5">DUF2802 domain-containing protein</fullName>
    </recommendedName>
</protein>
<dbReference type="HOGENOM" id="CLU_1864177_0_0_6"/>
<evidence type="ECO:0000256" key="2">
    <source>
        <dbReference type="SAM" id="Phobius"/>
    </source>
</evidence>
<keyword evidence="2" id="KW-0472">Membrane</keyword>
<accession>C5BSI5</accession>
<dbReference type="Pfam" id="PF10975">
    <property type="entry name" value="DUF2802"/>
    <property type="match status" value="1"/>
</dbReference>
<dbReference type="Proteomes" id="UP000009080">
    <property type="component" value="Chromosome"/>
</dbReference>
<dbReference type="STRING" id="377629.TERTU_1376"/>
<evidence type="ECO:0000256" key="1">
    <source>
        <dbReference type="SAM" id="Coils"/>
    </source>
</evidence>
<dbReference type="RefSeq" id="WP_015818587.1">
    <property type="nucleotide sequence ID" value="NC_012997.1"/>
</dbReference>
<evidence type="ECO:0000313" key="4">
    <source>
        <dbReference type="Proteomes" id="UP000009080"/>
    </source>
</evidence>
<proteinExistence type="predicted"/>
<keyword evidence="2" id="KW-0812">Transmembrane</keyword>
<organism evidence="3 4">
    <name type="scientific">Teredinibacter turnerae (strain ATCC 39867 / T7901)</name>
    <dbReference type="NCBI Taxonomy" id="377629"/>
    <lineage>
        <taxon>Bacteria</taxon>
        <taxon>Pseudomonadati</taxon>
        <taxon>Pseudomonadota</taxon>
        <taxon>Gammaproteobacteria</taxon>
        <taxon>Cellvibrionales</taxon>
        <taxon>Cellvibrionaceae</taxon>
        <taxon>Teredinibacter</taxon>
    </lineage>
</organism>
<dbReference type="KEGG" id="ttu:TERTU_1376"/>
<evidence type="ECO:0008006" key="5">
    <source>
        <dbReference type="Google" id="ProtNLM"/>
    </source>
</evidence>
<dbReference type="EMBL" id="CP001614">
    <property type="protein sequence ID" value="ACR12475.1"/>
    <property type="molecule type" value="Genomic_DNA"/>
</dbReference>
<sequence>MDLDLFIPVMAIALAVFACAISLVGARQARAEVLALREQYLKLARQLQAMEKKTATMISGSLGMGQRIMALEKKLREVSDQQHHYNAAESDFSYSQAHTMIDQGVDASTVAANTGLTVSEIELMELLHKTSRPAVYE</sequence>
<reference evidence="3 4" key="1">
    <citation type="journal article" date="2009" name="PLoS ONE">
        <title>The complete genome of Teredinibacter turnerae T7901: an intracellular endosymbiont of marine wood-boring bivalves (shipworms).</title>
        <authorList>
            <person name="Yang J.C."/>
            <person name="Madupu R."/>
            <person name="Durkin A.S."/>
            <person name="Ekborg N.A."/>
            <person name="Pedamallu C.S."/>
            <person name="Hostetler J.B."/>
            <person name="Radune D."/>
            <person name="Toms B.S."/>
            <person name="Henrissat B."/>
            <person name="Coutinho P.M."/>
            <person name="Schwarz S."/>
            <person name="Field L."/>
            <person name="Trindade-Silva A.E."/>
            <person name="Soares C.A.G."/>
            <person name="Elshahawi S."/>
            <person name="Hanora A."/>
            <person name="Schmidt E.W."/>
            <person name="Haygood M.G."/>
            <person name="Posfai J."/>
            <person name="Benner J."/>
            <person name="Madinger C."/>
            <person name="Nove J."/>
            <person name="Anton B."/>
            <person name="Chaudhary K."/>
            <person name="Foster J."/>
            <person name="Holman A."/>
            <person name="Kumar S."/>
            <person name="Lessard P.A."/>
            <person name="Luyten Y.A."/>
            <person name="Slatko B."/>
            <person name="Wood N."/>
            <person name="Wu B."/>
            <person name="Teplitski M."/>
            <person name="Mougous J.D."/>
            <person name="Ward N."/>
            <person name="Eisen J.A."/>
            <person name="Badger J.H."/>
            <person name="Distel D.L."/>
        </authorList>
    </citation>
    <scope>NUCLEOTIDE SEQUENCE [LARGE SCALE GENOMIC DNA]</scope>
    <source>
        <strain evidence="4">ATCC 39867 / T7901</strain>
    </source>
</reference>
<keyword evidence="2" id="KW-1133">Transmembrane helix</keyword>
<dbReference type="OrthoDB" id="5706437at2"/>
<feature type="coiled-coil region" evidence="1">
    <location>
        <begin position="26"/>
        <end position="53"/>
    </location>
</feature>
<keyword evidence="1" id="KW-0175">Coiled coil</keyword>
<dbReference type="AlphaFoldDB" id="C5BSI5"/>